<keyword evidence="1" id="KW-0472">Membrane</keyword>
<name>A0A1G9Z692_9EURY</name>
<dbReference type="RefSeq" id="WP_089735076.1">
    <property type="nucleotide sequence ID" value="NZ_FNIA01000018.1"/>
</dbReference>
<dbReference type="STRING" id="996166.SAMN05192554_11841"/>
<keyword evidence="3" id="KW-1185">Reference proteome</keyword>
<dbReference type="OrthoDB" id="330458at2157"/>
<organism evidence="2 3">
    <name type="scientific">Haloarchaeobius iranensis</name>
    <dbReference type="NCBI Taxonomy" id="996166"/>
    <lineage>
        <taxon>Archaea</taxon>
        <taxon>Methanobacteriati</taxon>
        <taxon>Methanobacteriota</taxon>
        <taxon>Stenosarchaea group</taxon>
        <taxon>Halobacteria</taxon>
        <taxon>Halobacteriales</taxon>
        <taxon>Halorubellaceae</taxon>
        <taxon>Haloarchaeobius</taxon>
    </lineage>
</organism>
<evidence type="ECO:0000313" key="3">
    <source>
        <dbReference type="Proteomes" id="UP000199370"/>
    </source>
</evidence>
<keyword evidence="1" id="KW-1133">Transmembrane helix</keyword>
<protein>
    <submittedName>
        <fullName evidence="2">Uncharacterized protein</fullName>
    </submittedName>
</protein>
<dbReference type="Proteomes" id="UP000199370">
    <property type="component" value="Unassembled WGS sequence"/>
</dbReference>
<accession>A0A1G9Z692</accession>
<reference evidence="2 3" key="1">
    <citation type="submission" date="2016-10" db="EMBL/GenBank/DDBJ databases">
        <authorList>
            <person name="de Groot N.N."/>
        </authorList>
    </citation>
    <scope>NUCLEOTIDE SEQUENCE [LARGE SCALE GENOMIC DNA]</scope>
    <source>
        <strain evidence="3">EB21,IBRC-M 10013,KCTC 4048</strain>
    </source>
</reference>
<feature type="transmembrane region" description="Helical" evidence="1">
    <location>
        <begin position="43"/>
        <end position="63"/>
    </location>
</feature>
<feature type="transmembrane region" description="Helical" evidence="1">
    <location>
        <begin position="20"/>
        <end position="37"/>
    </location>
</feature>
<sequence length="79" mass="8500">MVGPSMTDEDRERGMQRIRYTFVVMVAASGALVALQAEASLAVIAAAAAGGAVVGALLWWYLVSTFHSAQRETESRSRR</sequence>
<gene>
    <name evidence="2" type="ORF">SAMN05192554_11841</name>
</gene>
<proteinExistence type="predicted"/>
<evidence type="ECO:0000256" key="1">
    <source>
        <dbReference type="SAM" id="Phobius"/>
    </source>
</evidence>
<dbReference type="EMBL" id="FNIA01000018">
    <property type="protein sequence ID" value="SDN16794.1"/>
    <property type="molecule type" value="Genomic_DNA"/>
</dbReference>
<dbReference type="AlphaFoldDB" id="A0A1G9Z692"/>
<evidence type="ECO:0000313" key="2">
    <source>
        <dbReference type="EMBL" id="SDN16794.1"/>
    </source>
</evidence>
<keyword evidence="1" id="KW-0812">Transmembrane</keyword>